<reference evidence="1 2" key="2">
    <citation type="journal article" date="2019" name="Microbiol. Resour. Announc.">
        <title>Complete Genome Sequence of Klebsiella pneumoniae Myophage May.</title>
        <authorList>
            <person name="Nguyen K.T."/>
            <person name="Bonasera R."/>
            <person name="Benson G."/>
            <person name="Hernandez-Morales A.C."/>
            <person name="Gill J.J."/>
            <person name="Liu M."/>
        </authorList>
    </citation>
    <scope>NUCLEOTIDE SEQUENCE [LARGE SCALE GENOMIC DNA]</scope>
</reference>
<gene>
    <name evidence="1" type="ORF">CPT_May_186</name>
</gene>
<evidence type="ECO:0000313" key="1">
    <source>
        <dbReference type="EMBL" id="AUG88100.1"/>
    </source>
</evidence>
<dbReference type="EMBL" id="MG428991">
    <property type="protein sequence ID" value="AUG88100.1"/>
    <property type="molecule type" value="Genomic_DNA"/>
</dbReference>
<evidence type="ECO:0000313" key="2">
    <source>
        <dbReference type="Proteomes" id="UP000241345"/>
    </source>
</evidence>
<dbReference type="Proteomes" id="UP000241345">
    <property type="component" value="Segment"/>
</dbReference>
<name>A0A2H5BP39_9CAUD</name>
<accession>A0A2H5BP39</accession>
<protein>
    <submittedName>
        <fullName evidence="1">Uncharacterized protein</fullName>
    </submittedName>
</protein>
<proteinExistence type="predicted"/>
<keyword evidence="2" id="KW-1185">Reference proteome</keyword>
<organism evidence="1 2">
    <name type="scientific">Klebsiella phage May</name>
    <dbReference type="NCBI Taxonomy" id="2054272"/>
    <lineage>
        <taxon>Viruses</taxon>
        <taxon>Duplodnaviria</taxon>
        <taxon>Heunggongvirae</taxon>
        <taxon>Uroviricota</taxon>
        <taxon>Caudoviricetes</taxon>
        <taxon>Pantevenvirales</taxon>
        <taxon>Ackermannviridae</taxon>
        <taxon>Taipeivirus</taxon>
        <taxon>Taipeivirus may</taxon>
    </lineage>
</organism>
<reference evidence="2" key="1">
    <citation type="submission" date="2017-11" db="EMBL/GenBank/DDBJ databases">
        <title>Complete Genome of Klebsiella pneumoniae Myophage May.</title>
        <authorList>
            <person name="Nguyen K."/>
            <person name="Bonasera R."/>
            <person name="Gill J.J."/>
            <person name="Liu M."/>
        </authorList>
    </citation>
    <scope>NUCLEOTIDE SEQUENCE [LARGE SCALE GENOMIC DNA]</scope>
</reference>
<sequence>MNKDNVEMKWRDLALQFDGHRMQALCFLKQILSELPESEFMEAREFLKTAPIPGEEILRQRLEEIAVPEIYAELYRLREEIKGPDGFETWKDAALEEKKTRIELQRNIIQSGKDIDYLTAMAAFHSDKWHKMDPITGYMNGWNARGLLAKREVI</sequence>